<organism evidence="1">
    <name type="scientific">Physcomitrium patens</name>
    <name type="common">Spreading-leaved earth moss</name>
    <name type="synonym">Physcomitrella patens</name>
    <dbReference type="NCBI Taxonomy" id="3218"/>
    <lineage>
        <taxon>Eukaryota</taxon>
        <taxon>Viridiplantae</taxon>
        <taxon>Streptophyta</taxon>
        <taxon>Embryophyta</taxon>
        <taxon>Bryophyta</taxon>
        <taxon>Bryophytina</taxon>
        <taxon>Bryopsida</taxon>
        <taxon>Funariidae</taxon>
        <taxon>Funariales</taxon>
        <taxon>Funariaceae</taxon>
        <taxon>Physcomitrium</taxon>
    </lineage>
</organism>
<gene>
    <name evidence="1" type="ORF">PHYPA_023704</name>
</gene>
<keyword evidence="3" id="KW-1185">Reference proteome</keyword>
<dbReference type="EnsemblPlants" id="Pp3c19_4858V3.1">
    <property type="protein sequence ID" value="Pp3c19_4858V3.1"/>
    <property type="gene ID" value="Pp3c19_4858"/>
</dbReference>
<reference evidence="1 3" key="2">
    <citation type="journal article" date="2018" name="Plant J.">
        <title>The Physcomitrella patens chromosome-scale assembly reveals moss genome structure and evolution.</title>
        <authorList>
            <person name="Lang D."/>
            <person name="Ullrich K.K."/>
            <person name="Murat F."/>
            <person name="Fuchs J."/>
            <person name="Jenkins J."/>
            <person name="Haas F.B."/>
            <person name="Piednoel M."/>
            <person name="Gundlach H."/>
            <person name="Van Bel M."/>
            <person name="Meyberg R."/>
            <person name="Vives C."/>
            <person name="Morata J."/>
            <person name="Symeonidi A."/>
            <person name="Hiss M."/>
            <person name="Muchero W."/>
            <person name="Kamisugi Y."/>
            <person name="Saleh O."/>
            <person name="Blanc G."/>
            <person name="Decker E.L."/>
            <person name="van Gessel N."/>
            <person name="Grimwood J."/>
            <person name="Hayes R.D."/>
            <person name="Graham S.W."/>
            <person name="Gunter L.E."/>
            <person name="McDaniel S.F."/>
            <person name="Hoernstein S.N.W."/>
            <person name="Larsson A."/>
            <person name="Li F.W."/>
            <person name="Perroud P.F."/>
            <person name="Phillips J."/>
            <person name="Ranjan P."/>
            <person name="Rokshar D.S."/>
            <person name="Rothfels C.J."/>
            <person name="Schneider L."/>
            <person name="Shu S."/>
            <person name="Stevenson D.W."/>
            <person name="Thummler F."/>
            <person name="Tillich M."/>
            <person name="Villarreal Aguilar J.C."/>
            <person name="Widiez T."/>
            <person name="Wong G.K."/>
            <person name="Wymore A."/>
            <person name="Zhang Y."/>
            <person name="Zimmer A.D."/>
            <person name="Quatrano R.S."/>
            <person name="Mayer K.F.X."/>
            <person name="Goodstein D."/>
            <person name="Casacuberta J.M."/>
            <person name="Vandepoele K."/>
            <person name="Reski R."/>
            <person name="Cuming A.C."/>
            <person name="Tuskan G.A."/>
            <person name="Maumus F."/>
            <person name="Salse J."/>
            <person name="Schmutz J."/>
            <person name="Rensing S.A."/>
        </authorList>
    </citation>
    <scope>NUCLEOTIDE SEQUENCE [LARGE SCALE GENOMIC DNA]</scope>
    <source>
        <strain evidence="2 3">cv. Gransden 2004</strain>
    </source>
</reference>
<protein>
    <submittedName>
        <fullName evidence="1 2">Uncharacterized protein</fullName>
    </submittedName>
</protein>
<dbReference type="Proteomes" id="UP000006727">
    <property type="component" value="Chromosome 19"/>
</dbReference>
<proteinExistence type="predicted"/>
<name>A0A2K1IX98_PHYPA</name>
<evidence type="ECO:0000313" key="1">
    <source>
        <dbReference type="EMBL" id="PNR33888.1"/>
    </source>
</evidence>
<reference evidence="2" key="3">
    <citation type="submission" date="2020-12" db="UniProtKB">
        <authorList>
            <consortium name="EnsemblPlants"/>
        </authorList>
    </citation>
    <scope>IDENTIFICATION</scope>
</reference>
<dbReference type="AlphaFoldDB" id="A0A2K1IX98"/>
<dbReference type="Gramene" id="Pp3c19_4858V3.1">
    <property type="protein sequence ID" value="Pp3c19_4858V3.1"/>
    <property type="gene ID" value="Pp3c19_4858"/>
</dbReference>
<dbReference type="InParanoid" id="A0A2K1IX98"/>
<evidence type="ECO:0000313" key="2">
    <source>
        <dbReference type="EnsemblPlants" id="Pp3c19_4858V3.1"/>
    </source>
</evidence>
<sequence>MIRGVWRKSSAKGLLFFCSICVKFSHSILHSFCLAATVSDNDSRMPISIIVSALC</sequence>
<accession>A0A2K1IX98</accession>
<dbReference type="EMBL" id="ABEU02000019">
    <property type="protein sequence ID" value="PNR33888.1"/>
    <property type="molecule type" value="Genomic_DNA"/>
</dbReference>
<reference evidence="1 3" key="1">
    <citation type="journal article" date="2008" name="Science">
        <title>The Physcomitrella genome reveals evolutionary insights into the conquest of land by plants.</title>
        <authorList>
            <person name="Rensing S."/>
            <person name="Lang D."/>
            <person name="Zimmer A."/>
            <person name="Terry A."/>
            <person name="Salamov A."/>
            <person name="Shapiro H."/>
            <person name="Nishiyama T."/>
            <person name="Perroud P.-F."/>
            <person name="Lindquist E."/>
            <person name="Kamisugi Y."/>
            <person name="Tanahashi T."/>
            <person name="Sakakibara K."/>
            <person name="Fujita T."/>
            <person name="Oishi K."/>
            <person name="Shin-I T."/>
            <person name="Kuroki Y."/>
            <person name="Toyoda A."/>
            <person name="Suzuki Y."/>
            <person name="Hashimoto A."/>
            <person name="Yamaguchi K."/>
            <person name="Sugano A."/>
            <person name="Kohara Y."/>
            <person name="Fujiyama A."/>
            <person name="Anterola A."/>
            <person name="Aoki S."/>
            <person name="Ashton N."/>
            <person name="Barbazuk W.B."/>
            <person name="Barker E."/>
            <person name="Bennetzen J."/>
            <person name="Bezanilla M."/>
            <person name="Blankenship R."/>
            <person name="Cho S.H."/>
            <person name="Dutcher S."/>
            <person name="Estelle M."/>
            <person name="Fawcett J.A."/>
            <person name="Gundlach H."/>
            <person name="Hanada K."/>
            <person name="Heyl A."/>
            <person name="Hicks K.A."/>
            <person name="Hugh J."/>
            <person name="Lohr M."/>
            <person name="Mayer K."/>
            <person name="Melkozernov A."/>
            <person name="Murata T."/>
            <person name="Nelson D."/>
            <person name="Pils B."/>
            <person name="Prigge M."/>
            <person name="Reiss B."/>
            <person name="Renner T."/>
            <person name="Rombauts S."/>
            <person name="Rushton P."/>
            <person name="Sanderfoot A."/>
            <person name="Schween G."/>
            <person name="Shiu S.-H."/>
            <person name="Stueber K."/>
            <person name="Theodoulou F.L."/>
            <person name="Tu H."/>
            <person name="Van de Peer Y."/>
            <person name="Verrier P.J."/>
            <person name="Waters E."/>
            <person name="Wood A."/>
            <person name="Yang L."/>
            <person name="Cove D."/>
            <person name="Cuming A."/>
            <person name="Hasebe M."/>
            <person name="Lucas S."/>
            <person name="Mishler D.B."/>
            <person name="Reski R."/>
            <person name="Grigoriev I."/>
            <person name="Quatrano R.S."/>
            <person name="Boore J.L."/>
        </authorList>
    </citation>
    <scope>NUCLEOTIDE SEQUENCE [LARGE SCALE GENOMIC DNA]</scope>
    <source>
        <strain evidence="2 3">cv. Gransden 2004</strain>
    </source>
</reference>
<dbReference type="Gramene" id="Pp3c19_4858V3.2">
    <property type="protein sequence ID" value="Pp3c19_4858V3.2"/>
    <property type="gene ID" value="Pp3c19_4858"/>
</dbReference>
<dbReference type="EnsemblPlants" id="Pp3c19_4858V3.2">
    <property type="protein sequence ID" value="Pp3c19_4858V3.2"/>
    <property type="gene ID" value="Pp3c19_4858"/>
</dbReference>
<evidence type="ECO:0000313" key="3">
    <source>
        <dbReference type="Proteomes" id="UP000006727"/>
    </source>
</evidence>